<name>A0A239DRZ7_9BACT</name>
<gene>
    <name evidence="5" type="ORF">SAMN05421770_101623</name>
</gene>
<dbReference type="Pfam" id="PF01156">
    <property type="entry name" value="IU_nuc_hydro"/>
    <property type="match status" value="1"/>
</dbReference>
<evidence type="ECO:0000259" key="4">
    <source>
        <dbReference type="Pfam" id="PF01156"/>
    </source>
</evidence>
<reference evidence="5 6" key="1">
    <citation type="submission" date="2017-06" db="EMBL/GenBank/DDBJ databases">
        <authorList>
            <person name="Kim H.J."/>
            <person name="Triplett B.A."/>
        </authorList>
    </citation>
    <scope>NUCLEOTIDE SEQUENCE [LARGE SCALE GENOMIC DNA]</scope>
    <source>
        <strain evidence="5 6">DSM 18704</strain>
    </source>
</reference>
<evidence type="ECO:0000313" key="6">
    <source>
        <dbReference type="Proteomes" id="UP000198356"/>
    </source>
</evidence>
<keyword evidence="1 5" id="KW-0378">Hydrolase</keyword>
<evidence type="ECO:0000256" key="2">
    <source>
        <dbReference type="ARBA" id="ARBA00023295"/>
    </source>
</evidence>
<dbReference type="EMBL" id="FZOU01000001">
    <property type="protein sequence ID" value="SNS35296.1"/>
    <property type="molecule type" value="Genomic_DNA"/>
</dbReference>
<evidence type="ECO:0000313" key="5">
    <source>
        <dbReference type="EMBL" id="SNS35296.1"/>
    </source>
</evidence>
<accession>A0A239DRZ7</accession>
<keyword evidence="2" id="KW-0326">Glycosidase</keyword>
<dbReference type="PANTHER" id="PTHR12304">
    <property type="entry name" value="INOSINE-URIDINE PREFERRING NUCLEOSIDE HYDROLASE"/>
    <property type="match status" value="1"/>
</dbReference>
<feature type="signal peptide" evidence="3">
    <location>
        <begin position="1"/>
        <end position="21"/>
    </location>
</feature>
<dbReference type="RefSeq" id="WP_089406900.1">
    <property type="nucleotide sequence ID" value="NZ_FZOU01000001.1"/>
</dbReference>
<dbReference type="InterPro" id="IPR023186">
    <property type="entry name" value="IUNH"/>
</dbReference>
<keyword evidence="6" id="KW-1185">Reference proteome</keyword>
<dbReference type="OrthoDB" id="9797882at2"/>
<dbReference type="AlphaFoldDB" id="A0A239DRZ7"/>
<dbReference type="Proteomes" id="UP000198356">
    <property type="component" value="Unassembled WGS sequence"/>
</dbReference>
<dbReference type="InterPro" id="IPR036452">
    <property type="entry name" value="Ribo_hydro-like"/>
</dbReference>
<dbReference type="InterPro" id="IPR001910">
    <property type="entry name" value="Inosine/uridine_hydrolase_dom"/>
</dbReference>
<dbReference type="GO" id="GO:0008477">
    <property type="term" value="F:purine nucleosidase activity"/>
    <property type="evidence" value="ECO:0007669"/>
    <property type="project" value="TreeGrafter"/>
</dbReference>
<sequence>MPRIHAVLSAALALLTLPALAQNPRLVLIDQDGSGPAGSNQMSMMVLLQSPKAKVLGITMVSGNAWETEEVRHTLRMLELTGHTDVPVVPGAVFPLMRTEVETNLERAQVGSFPWYGAWGDLAAKTSAQPYHGPYVLPPQVEGEPSLKPLDEDAAHFLIRQVHAHPHQVTIYAAGPLTNIALALSIDPGFAELTQGIVIMGGSLAPQTSDPEFATHPRHEFNFWFDPEAAHIALRAPWPRIDLTTVDISVKTQFTQAMLDELKAAKTPSARYLAKYTHELYYLWDELEAAAWLDPSIITKEQVLYVDVDTNHGPNYGDTLTWTAENKPKFTLQPVHVQMDLDLPRFNRMFVDLMKAGPGAK</sequence>
<dbReference type="SUPFAM" id="SSF53590">
    <property type="entry name" value="Nucleoside hydrolase"/>
    <property type="match status" value="1"/>
</dbReference>
<keyword evidence="3" id="KW-0732">Signal</keyword>
<dbReference type="Gene3D" id="3.90.245.10">
    <property type="entry name" value="Ribonucleoside hydrolase-like"/>
    <property type="match status" value="1"/>
</dbReference>
<dbReference type="GO" id="GO:0005829">
    <property type="term" value="C:cytosol"/>
    <property type="evidence" value="ECO:0007669"/>
    <property type="project" value="TreeGrafter"/>
</dbReference>
<dbReference type="PANTHER" id="PTHR12304:SF4">
    <property type="entry name" value="URIDINE NUCLEOSIDASE"/>
    <property type="match status" value="1"/>
</dbReference>
<proteinExistence type="predicted"/>
<feature type="domain" description="Inosine/uridine-preferring nucleoside hydrolase" evidence="4">
    <location>
        <begin position="27"/>
        <end position="346"/>
    </location>
</feature>
<dbReference type="GO" id="GO:0006152">
    <property type="term" value="P:purine nucleoside catabolic process"/>
    <property type="evidence" value="ECO:0007669"/>
    <property type="project" value="TreeGrafter"/>
</dbReference>
<evidence type="ECO:0000256" key="1">
    <source>
        <dbReference type="ARBA" id="ARBA00022801"/>
    </source>
</evidence>
<evidence type="ECO:0000256" key="3">
    <source>
        <dbReference type="SAM" id="SignalP"/>
    </source>
</evidence>
<organism evidence="5 6">
    <name type="scientific">Granulicella rosea</name>
    <dbReference type="NCBI Taxonomy" id="474952"/>
    <lineage>
        <taxon>Bacteria</taxon>
        <taxon>Pseudomonadati</taxon>
        <taxon>Acidobacteriota</taxon>
        <taxon>Terriglobia</taxon>
        <taxon>Terriglobales</taxon>
        <taxon>Acidobacteriaceae</taxon>
        <taxon>Granulicella</taxon>
    </lineage>
</organism>
<feature type="chain" id="PRO_5012150370" evidence="3">
    <location>
        <begin position="22"/>
        <end position="361"/>
    </location>
</feature>
<protein>
    <submittedName>
        <fullName evidence="5">Inosine-uridine nucleoside N-ribohydrolase</fullName>
    </submittedName>
</protein>